<dbReference type="EMBL" id="AOEX01000066">
    <property type="protein sequence ID" value="EME59209.1"/>
    <property type="molecule type" value="Genomic_DNA"/>
</dbReference>
<evidence type="ECO:0000313" key="2">
    <source>
        <dbReference type="Proteomes" id="UP000011731"/>
    </source>
</evidence>
<accession>M2ZFV0</accession>
<sequence>MRSANLVIDLPDRHSVDQFIETDLYTVHEQVSDLTVIEWDPIFGILRERSSVEGRSTREVVADIVRSFS</sequence>
<protein>
    <submittedName>
        <fullName evidence="1">Uncharacterized protein</fullName>
    </submittedName>
</protein>
<reference evidence="1 2" key="1">
    <citation type="journal article" date="2013" name="Genome Announc.">
        <title>Draft Genome Sequence of Rhodococcus ruber Strain BKS 20-38.</title>
        <authorList>
            <person name="Bala M."/>
            <person name="Kumar S."/>
            <person name="Raghava G.P."/>
            <person name="Mayilraj S."/>
        </authorList>
    </citation>
    <scope>NUCLEOTIDE SEQUENCE [LARGE SCALE GENOMIC DNA]</scope>
    <source>
        <strain evidence="1 2">BKS 20-38</strain>
    </source>
</reference>
<gene>
    <name evidence="1" type="ORF">G352_20561</name>
</gene>
<keyword evidence="2" id="KW-1185">Reference proteome</keyword>
<name>M2ZFV0_9NOCA</name>
<dbReference type="Proteomes" id="UP000011731">
    <property type="component" value="Unassembled WGS sequence"/>
</dbReference>
<organism evidence="1 2">
    <name type="scientific">Rhodococcus ruber BKS 20-38</name>
    <dbReference type="NCBI Taxonomy" id="1278076"/>
    <lineage>
        <taxon>Bacteria</taxon>
        <taxon>Bacillati</taxon>
        <taxon>Actinomycetota</taxon>
        <taxon>Actinomycetes</taxon>
        <taxon>Mycobacteriales</taxon>
        <taxon>Nocardiaceae</taxon>
        <taxon>Rhodococcus</taxon>
    </lineage>
</organism>
<evidence type="ECO:0000313" key="1">
    <source>
        <dbReference type="EMBL" id="EME59209.1"/>
    </source>
</evidence>
<comment type="caution">
    <text evidence="1">The sequence shown here is derived from an EMBL/GenBank/DDBJ whole genome shotgun (WGS) entry which is preliminary data.</text>
</comment>
<proteinExistence type="predicted"/>
<dbReference type="AlphaFoldDB" id="M2ZFV0"/>
<dbReference type="PATRIC" id="fig|1278076.4.peg.4230"/>